<dbReference type="InterPro" id="IPR019096">
    <property type="entry name" value="YopX_protein"/>
</dbReference>
<dbReference type="AlphaFoldDB" id="A0A9D2CMP7"/>
<organism evidence="2 3">
    <name type="scientific">Candidatus Companilactobacillus pullicola</name>
    <dbReference type="NCBI Taxonomy" id="2838523"/>
    <lineage>
        <taxon>Bacteria</taxon>
        <taxon>Bacillati</taxon>
        <taxon>Bacillota</taxon>
        <taxon>Bacilli</taxon>
        <taxon>Lactobacillales</taxon>
        <taxon>Lactobacillaceae</taxon>
        <taxon>Companilactobacillus</taxon>
    </lineage>
</organism>
<evidence type="ECO:0000259" key="1">
    <source>
        <dbReference type="Pfam" id="PF09643"/>
    </source>
</evidence>
<dbReference type="Proteomes" id="UP000824013">
    <property type="component" value="Unassembled WGS sequence"/>
</dbReference>
<reference evidence="2" key="1">
    <citation type="journal article" date="2021" name="PeerJ">
        <title>Extensive microbial diversity within the chicken gut microbiome revealed by metagenomics and culture.</title>
        <authorList>
            <person name="Gilroy R."/>
            <person name="Ravi A."/>
            <person name="Getino M."/>
            <person name="Pursley I."/>
            <person name="Horton D.L."/>
            <person name="Alikhan N.F."/>
            <person name="Baker D."/>
            <person name="Gharbi K."/>
            <person name="Hall N."/>
            <person name="Watson M."/>
            <person name="Adriaenssens E.M."/>
            <person name="Foster-Nyarko E."/>
            <person name="Jarju S."/>
            <person name="Secka A."/>
            <person name="Antonio M."/>
            <person name="Oren A."/>
            <person name="Chaudhuri R.R."/>
            <person name="La Ragione R."/>
            <person name="Hildebrand F."/>
            <person name="Pallen M.J."/>
        </authorList>
    </citation>
    <scope>NUCLEOTIDE SEQUENCE</scope>
    <source>
        <strain evidence="2">3204</strain>
    </source>
</reference>
<dbReference type="NCBIfam" id="TIGR01671">
    <property type="entry name" value="phage_TIGR01671"/>
    <property type="match status" value="1"/>
</dbReference>
<protein>
    <submittedName>
        <fullName evidence="2">YopX family protein</fullName>
    </submittedName>
</protein>
<evidence type="ECO:0000313" key="2">
    <source>
        <dbReference type="EMBL" id="HIY91562.1"/>
    </source>
</evidence>
<feature type="domain" description="YopX protein" evidence="1">
    <location>
        <begin position="5"/>
        <end position="118"/>
    </location>
</feature>
<comment type="caution">
    <text evidence="2">The sequence shown here is derived from an EMBL/GenBank/DDBJ whole genome shotgun (WGS) entry which is preliminary data.</text>
</comment>
<reference evidence="2" key="2">
    <citation type="submission" date="2021-04" db="EMBL/GenBank/DDBJ databases">
        <authorList>
            <person name="Gilroy R."/>
        </authorList>
    </citation>
    <scope>NUCLEOTIDE SEQUENCE</scope>
    <source>
        <strain evidence="2">3204</strain>
    </source>
</reference>
<proteinExistence type="predicted"/>
<dbReference type="Gene3D" id="2.30.30.290">
    <property type="entry name" value="YopX-like domains"/>
    <property type="match status" value="1"/>
</dbReference>
<name>A0A9D2CMP7_9LACO</name>
<evidence type="ECO:0000313" key="3">
    <source>
        <dbReference type="Proteomes" id="UP000824013"/>
    </source>
</evidence>
<dbReference type="EMBL" id="DXCM01000014">
    <property type="protein sequence ID" value="HIY91562.1"/>
    <property type="molecule type" value="Genomic_DNA"/>
</dbReference>
<sequence>MRPIKFRAWDGITKNMVPVKSLYFEQDGKAGCAVDIEDINGDLESEWSLMQYTGIKDKNNIEIYEDDVVIAKSVRSMVGMVIFSKGQWLIENSVTRDTQSMDLGVFELIGNIYENPDLQKVVMIMDSDDKLN</sequence>
<gene>
    <name evidence="2" type="ORF">H9820_01305</name>
</gene>
<dbReference type="InterPro" id="IPR023385">
    <property type="entry name" value="YopX-like_C"/>
</dbReference>
<dbReference type="InterPro" id="IPR010024">
    <property type="entry name" value="CHP16711"/>
</dbReference>
<accession>A0A9D2CMP7</accession>
<dbReference type="Pfam" id="PF09643">
    <property type="entry name" value="YopX"/>
    <property type="match status" value="1"/>
</dbReference>
<dbReference type="SUPFAM" id="SSF159006">
    <property type="entry name" value="YopX-like"/>
    <property type="match status" value="1"/>
</dbReference>